<gene>
    <name evidence="3" type="ORF">GSH16_12150</name>
</gene>
<dbReference type="RefSeq" id="WP_160855481.1">
    <property type="nucleotide sequence ID" value="NZ_WUWG01000005.1"/>
</dbReference>
<proteinExistence type="predicted"/>
<evidence type="ECO:0000313" key="3">
    <source>
        <dbReference type="EMBL" id="MXU66200.1"/>
    </source>
</evidence>
<evidence type="ECO:0000256" key="2">
    <source>
        <dbReference type="SAM" id="Phobius"/>
    </source>
</evidence>
<dbReference type="Proteomes" id="UP000436016">
    <property type="component" value="Unassembled WGS sequence"/>
</dbReference>
<name>A0A6B0TNL2_9RHOB</name>
<comment type="caution">
    <text evidence="3">The sequence shown here is derived from an EMBL/GenBank/DDBJ whole genome shotgun (WGS) entry which is preliminary data.</text>
</comment>
<organism evidence="3 4">
    <name type="scientific">Oceanomicrobium pacificus</name>
    <dbReference type="NCBI Taxonomy" id="2692916"/>
    <lineage>
        <taxon>Bacteria</taxon>
        <taxon>Pseudomonadati</taxon>
        <taxon>Pseudomonadota</taxon>
        <taxon>Alphaproteobacteria</taxon>
        <taxon>Rhodobacterales</taxon>
        <taxon>Paracoccaceae</taxon>
        <taxon>Oceanomicrobium</taxon>
    </lineage>
</organism>
<accession>A0A6B0TNL2</accession>
<keyword evidence="1" id="KW-0175">Coiled coil</keyword>
<protein>
    <submittedName>
        <fullName evidence="3">Uncharacterized protein</fullName>
    </submittedName>
</protein>
<evidence type="ECO:0000313" key="4">
    <source>
        <dbReference type="Proteomes" id="UP000436016"/>
    </source>
</evidence>
<evidence type="ECO:0000256" key="1">
    <source>
        <dbReference type="SAM" id="Coils"/>
    </source>
</evidence>
<keyword evidence="2" id="KW-0812">Transmembrane</keyword>
<reference evidence="3 4" key="1">
    <citation type="submission" date="2019-12" db="EMBL/GenBank/DDBJ databases">
        <title>Strain KN286 was isolated from seawater, which was collected from Caroline Seamount in the tropical western Pacific.</title>
        <authorList>
            <person name="Wang Q."/>
        </authorList>
    </citation>
    <scope>NUCLEOTIDE SEQUENCE [LARGE SCALE GENOMIC DNA]</scope>
    <source>
        <strain evidence="3 4">KN286</strain>
    </source>
</reference>
<sequence length="153" mass="15704">MANMVTNFIARVSVSAVVGGAVGAAVAIYMPHPSQTELADAQSEQMSALSAQITELQASNAALQSDLDTLRNGVEGISGAVETVREGISQSATSASDTLGTLLKGLESQTDILRDLATGEEGGEGPDIEVIADGLKDLSLQMESLLRATGENN</sequence>
<keyword evidence="2" id="KW-0472">Membrane</keyword>
<feature type="coiled-coil region" evidence="1">
    <location>
        <begin position="39"/>
        <end position="73"/>
    </location>
</feature>
<dbReference type="EMBL" id="WUWG01000005">
    <property type="protein sequence ID" value="MXU66200.1"/>
    <property type="molecule type" value="Genomic_DNA"/>
</dbReference>
<keyword evidence="4" id="KW-1185">Reference proteome</keyword>
<feature type="transmembrane region" description="Helical" evidence="2">
    <location>
        <begin position="12"/>
        <end position="30"/>
    </location>
</feature>
<dbReference type="AlphaFoldDB" id="A0A6B0TNL2"/>
<keyword evidence="2" id="KW-1133">Transmembrane helix</keyword>